<evidence type="ECO:0000313" key="4">
    <source>
        <dbReference type="Proteomes" id="UP001283361"/>
    </source>
</evidence>
<feature type="region of interest" description="Disordered" evidence="1">
    <location>
        <begin position="1"/>
        <end position="70"/>
    </location>
</feature>
<evidence type="ECO:0000259" key="2">
    <source>
        <dbReference type="Pfam" id="PF13843"/>
    </source>
</evidence>
<feature type="compositionally biased region" description="Acidic residues" evidence="1">
    <location>
        <begin position="1"/>
        <end position="12"/>
    </location>
</feature>
<evidence type="ECO:0000256" key="1">
    <source>
        <dbReference type="SAM" id="MobiDB-lite"/>
    </source>
</evidence>
<dbReference type="AlphaFoldDB" id="A0AAE1E8U0"/>
<reference evidence="3" key="1">
    <citation type="journal article" date="2023" name="G3 (Bethesda)">
        <title>A reference genome for the long-term kleptoplast-retaining sea slug Elysia crispata morphotype clarki.</title>
        <authorList>
            <person name="Eastman K.E."/>
            <person name="Pendleton A.L."/>
            <person name="Shaikh M.A."/>
            <person name="Suttiyut T."/>
            <person name="Ogas R."/>
            <person name="Tomko P."/>
            <person name="Gavelis G."/>
            <person name="Widhalm J.R."/>
            <person name="Wisecaver J.H."/>
        </authorList>
    </citation>
    <scope>NUCLEOTIDE SEQUENCE</scope>
    <source>
        <strain evidence="3">ECLA1</strain>
    </source>
</reference>
<dbReference type="InterPro" id="IPR029526">
    <property type="entry name" value="PGBD"/>
</dbReference>
<sequence>MSDLESDFSDFDNDFRADDTSDSNVTSSDESDMDEDEDLQTASDSVTTEDEDNIDPEQGPRMPIFGNDQEPPNIPFTSHPGPRIHLQRTAKPVDYYRLILSARVIDILVTETNQYADQWILQNADYLQRFRHSRVHRWIKEGHTSSEEIEAYISVIINMGLIKKSSLPDYWDVRNPSQSTPWFVDHFNRDRFQLLTKFFILQTIQNNQSLTTLIIDFIK</sequence>
<keyword evidence="4" id="KW-1185">Reference proteome</keyword>
<feature type="domain" description="PiggyBac transposable element-derived protein" evidence="2">
    <location>
        <begin position="92"/>
        <end position="203"/>
    </location>
</feature>
<proteinExistence type="predicted"/>
<organism evidence="3 4">
    <name type="scientific">Elysia crispata</name>
    <name type="common">lettuce slug</name>
    <dbReference type="NCBI Taxonomy" id="231223"/>
    <lineage>
        <taxon>Eukaryota</taxon>
        <taxon>Metazoa</taxon>
        <taxon>Spiralia</taxon>
        <taxon>Lophotrochozoa</taxon>
        <taxon>Mollusca</taxon>
        <taxon>Gastropoda</taxon>
        <taxon>Heterobranchia</taxon>
        <taxon>Euthyneura</taxon>
        <taxon>Panpulmonata</taxon>
        <taxon>Sacoglossa</taxon>
        <taxon>Placobranchoidea</taxon>
        <taxon>Plakobranchidae</taxon>
        <taxon>Elysia</taxon>
    </lineage>
</organism>
<dbReference type="EMBL" id="JAWDGP010000666">
    <property type="protein sequence ID" value="KAK3798526.1"/>
    <property type="molecule type" value="Genomic_DNA"/>
</dbReference>
<accession>A0AAE1E8U0</accession>
<dbReference type="Proteomes" id="UP001283361">
    <property type="component" value="Unassembled WGS sequence"/>
</dbReference>
<dbReference type="PANTHER" id="PTHR46599:SF3">
    <property type="entry name" value="PIGGYBAC TRANSPOSABLE ELEMENT-DERIVED PROTEIN 4"/>
    <property type="match status" value="1"/>
</dbReference>
<comment type="caution">
    <text evidence="3">The sequence shown here is derived from an EMBL/GenBank/DDBJ whole genome shotgun (WGS) entry which is preliminary data.</text>
</comment>
<evidence type="ECO:0000313" key="3">
    <source>
        <dbReference type="EMBL" id="KAK3798526.1"/>
    </source>
</evidence>
<name>A0AAE1E8U0_9GAST</name>
<protein>
    <recommendedName>
        <fullName evidence="2">PiggyBac transposable element-derived protein domain-containing protein</fullName>
    </recommendedName>
</protein>
<dbReference type="Pfam" id="PF13843">
    <property type="entry name" value="DDE_Tnp_1_7"/>
    <property type="match status" value="1"/>
</dbReference>
<gene>
    <name evidence="3" type="ORF">RRG08_001288</name>
</gene>
<feature type="compositionally biased region" description="Acidic residues" evidence="1">
    <location>
        <begin position="29"/>
        <end position="39"/>
    </location>
</feature>
<dbReference type="PANTHER" id="PTHR46599">
    <property type="entry name" value="PIGGYBAC TRANSPOSABLE ELEMENT-DERIVED PROTEIN 4"/>
    <property type="match status" value="1"/>
</dbReference>